<organism evidence="5 10">
    <name type="scientific">Cafeteria roenbergensis</name>
    <name type="common">Marine flagellate</name>
    <dbReference type="NCBI Taxonomy" id="33653"/>
    <lineage>
        <taxon>Eukaryota</taxon>
        <taxon>Sar</taxon>
        <taxon>Stramenopiles</taxon>
        <taxon>Bigyra</taxon>
        <taxon>Opalozoa</taxon>
        <taxon>Bicosoecida</taxon>
        <taxon>Cafeteriaceae</taxon>
        <taxon>Cafeteria</taxon>
    </lineage>
</organism>
<dbReference type="OMA" id="TPMTDRH"/>
<dbReference type="EMBL" id="VLTN01000009">
    <property type="protein sequence ID" value="KAA0155010.1"/>
    <property type="molecule type" value="Genomic_DNA"/>
</dbReference>
<dbReference type="PRINTS" id="PR00081">
    <property type="entry name" value="GDHRDH"/>
</dbReference>
<dbReference type="Proteomes" id="UP000325113">
    <property type="component" value="Unassembled WGS sequence"/>
</dbReference>
<evidence type="ECO:0000256" key="3">
    <source>
        <dbReference type="ARBA" id="ARBA00023002"/>
    </source>
</evidence>
<evidence type="ECO:0000313" key="8">
    <source>
        <dbReference type="EMBL" id="KAA0175502.1"/>
    </source>
</evidence>
<dbReference type="GO" id="GO:0005829">
    <property type="term" value="C:cytosol"/>
    <property type="evidence" value="ECO:0007669"/>
    <property type="project" value="TreeGrafter"/>
</dbReference>
<reference evidence="9 10" key="1">
    <citation type="submission" date="2019-07" db="EMBL/GenBank/DDBJ databases">
        <title>Genomes of Cafeteria roenbergensis.</title>
        <authorList>
            <person name="Fischer M.G."/>
            <person name="Hackl T."/>
            <person name="Roman M."/>
        </authorList>
    </citation>
    <scope>NUCLEOTIDE SEQUENCE [LARGE SCALE GENOMIC DNA]</scope>
    <source>
        <strain evidence="5 10">BVI</strain>
        <strain evidence="6 12">Cflag</strain>
        <strain evidence="8 9">E4-10P</strain>
        <strain evidence="7 11">RCC970-E3</strain>
    </source>
</reference>
<keyword evidence="3" id="KW-0560">Oxidoreductase</keyword>
<comment type="similarity">
    <text evidence="1">Belongs to the short-chain dehydrogenases/reductases (SDR) family.</text>
</comment>
<dbReference type="Proteomes" id="UP000323011">
    <property type="component" value="Unassembled WGS sequence"/>
</dbReference>
<dbReference type="PANTHER" id="PTHR43391">
    <property type="entry name" value="RETINOL DEHYDROGENASE-RELATED"/>
    <property type="match status" value="1"/>
</dbReference>
<evidence type="ECO:0000256" key="1">
    <source>
        <dbReference type="ARBA" id="ARBA00006484"/>
    </source>
</evidence>
<evidence type="ECO:0000256" key="2">
    <source>
        <dbReference type="ARBA" id="ARBA00022857"/>
    </source>
</evidence>
<dbReference type="EMBL" id="VLTO01000013">
    <property type="protein sequence ID" value="KAA0175502.1"/>
    <property type="molecule type" value="Genomic_DNA"/>
</dbReference>
<evidence type="ECO:0000313" key="9">
    <source>
        <dbReference type="Proteomes" id="UP000322899"/>
    </source>
</evidence>
<accession>A0A5A8CS72</accession>
<evidence type="ECO:0000313" key="10">
    <source>
        <dbReference type="Proteomes" id="UP000323011"/>
    </source>
</evidence>
<dbReference type="InterPro" id="IPR057326">
    <property type="entry name" value="KR_dom"/>
</dbReference>
<dbReference type="EMBL" id="VLTL01000025">
    <property type="protein sequence ID" value="KAA0169185.1"/>
    <property type="molecule type" value="Genomic_DNA"/>
</dbReference>
<sequence>MAAGAVSRVAIITGAGTGIGRALALRLAADGVHILAVGRRETPLTELQRDAGGAEHVTPVVADVASADGRAAIVSAAKGHGPIDFLVQNAGTIAPIAALADIKPSEWEQAFAVNVHGPLFLLQALNERLRRPGARVLHIGSGAASKAVGGWTAYCATKAAFLSVYRSMAAELRPEGVLVGSVRPGIVNTPMQVAIRDADEAAMPDVSFFKGLHAAMEPGAAAPGSAPPSGSLDTPENVAAFLSFLLTRSGDDEFGAEEWDIRDASHHHRWTTRKA</sequence>
<dbReference type="SUPFAM" id="SSF51735">
    <property type="entry name" value="NAD(P)-binding Rossmann-fold domains"/>
    <property type="match status" value="1"/>
</dbReference>
<keyword evidence="10" id="KW-1185">Reference proteome</keyword>
<name>A0A5A8CS72_CAFRO</name>
<dbReference type="GO" id="GO:0016491">
    <property type="term" value="F:oxidoreductase activity"/>
    <property type="evidence" value="ECO:0007669"/>
    <property type="project" value="UniProtKB-KW"/>
</dbReference>
<dbReference type="Proteomes" id="UP000324907">
    <property type="component" value="Unassembled WGS sequence"/>
</dbReference>
<evidence type="ECO:0000313" key="6">
    <source>
        <dbReference type="EMBL" id="KAA0163006.1"/>
    </source>
</evidence>
<evidence type="ECO:0000313" key="5">
    <source>
        <dbReference type="EMBL" id="KAA0155010.1"/>
    </source>
</evidence>
<evidence type="ECO:0000259" key="4">
    <source>
        <dbReference type="SMART" id="SM00822"/>
    </source>
</evidence>
<dbReference type="Proteomes" id="UP000322899">
    <property type="component" value="Unassembled WGS sequence"/>
</dbReference>
<keyword evidence="2" id="KW-0521">NADP</keyword>
<dbReference type="Gene3D" id="3.40.50.720">
    <property type="entry name" value="NAD(P)-binding Rossmann-like Domain"/>
    <property type="match status" value="1"/>
</dbReference>
<evidence type="ECO:0000313" key="7">
    <source>
        <dbReference type="EMBL" id="KAA0169185.1"/>
    </source>
</evidence>
<evidence type="ECO:0000313" key="12">
    <source>
        <dbReference type="Proteomes" id="UP000325113"/>
    </source>
</evidence>
<dbReference type="AlphaFoldDB" id="A0A5A8CS72"/>
<dbReference type="OrthoDB" id="1933717at2759"/>
<dbReference type="PANTHER" id="PTHR43391:SF14">
    <property type="entry name" value="DEHYDROGENASE_REDUCTASE SDR FAMILY PROTEIN 7-LIKE"/>
    <property type="match status" value="1"/>
</dbReference>
<dbReference type="Pfam" id="PF00106">
    <property type="entry name" value="adh_short"/>
    <property type="match status" value="1"/>
</dbReference>
<protein>
    <recommendedName>
        <fullName evidence="4">Ketoreductase domain-containing protein</fullName>
    </recommendedName>
</protein>
<dbReference type="EMBL" id="VLTM01000024">
    <property type="protein sequence ID" value="KAA0163006.1"/>
    <property type="molecule type" value="Genomic_DNA"/>
</dbReference>
<feature type="domain" description="Ketoreductase" evidence="4">
    <location>
        <begin position="8"/>
        <end position="193"/>
    </location>
</feature>
<gene>
    <name evidence="8" type="ORF">FNF27_02913</name>
    <name evidence="7" type="ORF">FNF28_02310</name>
    <name evidence="5" type="ORF">FNF29_02153</name>
    <name evidence="6" type="ORF">FNF31_03061</name>
</gene>
<proteinExistence type="inferred from homology"/>
<evidence type="ECO:0000313" key="11">
    <source>
        <dbReference type="Proteomes" id="UP000324907"/>
    </source>
</evidence>
<dbReference type="InterPro" id="IPR036291">
    <property type="entry name" value="NAD(P)-bd_dom_sf"/>
</dbReference>
<comment type="caution">
    <text evidence="5">The sequence shown here is derived from an EMBL/GenBank/DDBJ whole genome shotgun (WGS) entry which is preliminary data.</text>
</comment>
<dbReference type="SMART" id="SM00822">
    <property type="entry name" value="PKS_KR"/>
    <property type="match status" value="1"/>
</dbReference>
<dbReference type="InterPro" id="IPR002347">
    <property type="entry name" value="SDR_fam"/>
</dbReference>